<evidence type="ECO:0000256" key="1">
    <source>
        <dbReference type="SAM" id="MobiDB-lite"/>
    </source>
</evidence>
<feature type="region of interest" description="Disordered" evidence="1">
    <location>
        <begin position="1"/>
        <end position="35"/>
    </location>
</feature>
<evidence type="ECO:0000313" key="3">
    <source>
        <dbReference type="Proteomes" id="UP001185779"/>
    </source>
</evidence>
<gene>
    <name evidence="2" type="ORF">R3P94_21915</name>
</gene>
<evidence type="ECO:0000313" key="2">
    <source>
        <dbReference type="EMBL" id="MDV6309928.1"/>
    </source>
</evidence>
<accession>A0ABU4DJK6</accession>
<name>A0ABU4DJK6_9ACTN</name>
<organism evidence="2 3">
    <name type="scientific">Gordonia amicalis</name>
    <dbReference type="NCBI Taxonomy" id="89053"/>
    <lineage>
        <taxon>Bacteria</taxon>
        <taxon>Bacillati</taxon>
        <taxon>Actinomycetota</taxon>
        <taxon>Actinomycetes</taxon>
        <taxon>Mycobacteriales</taxon>
        <taxon>Gordoniaceae</taxon>
        <taxon>Gordonia</taxon>
    </lineage>
</organism>
<feature type="compositionally biased region" description="Basic and acidic residues" evidence="1">
    <location>
        <begin position="1"/>
        <end position="10"/>
    </location>
</feature>
<feature type="region of interest" description="Disordered" evidence="1">
    <location>
        <begin position="121"/>
        <end position="140"/>
    </location>
</feature>
<comment type="caution">
    <text evidence="2">The sequence shown here is derived from an EMBL/GenBank/DDBJ whole genome shotgun (WGS) entry which is preliminary data.</text>
</comment>
<dbReference type="Proteomes" id="UP001185779">
    <property type="component" value="Unassembled WGS sequence"/>
</dbReference>
<proteinExistence type="predicted"/>
<reference evidence="2 3" key="1">
    <citation type="submission" date="2023-10" db="EMBL/GenBank/DDBJ databases">
        <title>Development of a sustainable strategy for remediation of hydrocarbon-contaminated territories based on the waste exchange concept.</title>
        <authorList>
            <person name="Krivoruchko A."/>
        </authorList>
    </citation>
    <scope>NUCLEOTIDE SEQUENCE [LARGE SCALE GENOMIC DNA]</scope>
    <source>
        <strain evidence="2 3">IEGM 1266</strain>
    </source>
</reference>
<sequence>MSALDRHECPECGYSHRPRTGKAATAKRSQAANTDLEPGRCSSCKAVIIGGRIGGLDTQLEPQPLNALGWQTYAGIGRGLYLRRGLRATFAGPQSRWPPPADRQAHVAHVCGKPIPEPLYSNNVTASKETVDEFPDTPPY</sequence>
<protein>
    <submittedName>
        <fullName evidence="2">Uncharacterized protein</fullName>
    </submittedName>
</protein>
<keyword evidence="3" id="KW-1185">Reference proteome</keyword>
<dbReference type="RefSeq" id="WP_317505639.1">
    <property type="nucleotide sequence ID" value="NZ_JAWLKI010000038.1"/>
</dbReference>
<dbReference type="EMBL" id="JAWLKI010000038">
    <property type="protein sequence ID" value="MDV6309928.1"/>
    <property type="molecule type" value="Genomic_DNA"/>
</dbReference>